<evidence type="ECO:0000259" key="17">
    <source>
        <dbReference type="Pfam" id="PF07731"/>
    </source>
</evidence>
<evidence type="ECO:0000256" key="8">
    <source>
        <dbReference type="ARBA" id="ARBA00022729"/>
    </source>
</evidence>
<evidence type="ECO:0000256" key="16">
    <source>
        <dbReference type="SAM" id="Phobius"/>
    </source>
</evidence>
<dbReference type="CDD" id="cd04224">
    <property type="entry name" value="CuRO_3_ceruloplasmin"/>
    <property type="match status" value="1"/>
</dbReference>
<dbReference type="SUPFAM" id="SSF49503">
    <property type="entry name" value="Cupredoxins"/>
    <property type="match status" value="3"/>
</dbReference>
<evidence type="ECO:0000256" key="14">
    <source>
        <dbReference type="ARBA" id="ARBA00023157"/>
    </source>
</evidence>
<dbReference type="KEGG" id="lww:102733491"/>
<dbReference type="FunFam" id="2.60.40.420:FF:000033">
    <property type="entry name" value="Ceruloplasmin"/>
    <property type="match status" value="1"/>
</dbReference>
<keyword evidence="15" id="KW-0325">Glycoprotein</keyword>
<dbReference type="AlphaFoldDB" id="A0A2U3YCJ2"/>
<feature type="transmembrane region" description="Helical" evidence="16">
    <location>
        <begin position="658"/>
        <end position="681"/>
    </location>
</feature>
<dbReference type="InterPro" id="IPR002355">
    <property type="entry name" value="Cu_oxidase_Cu_BS"/>
</dbReference>
<comment type="cofactor">
    <cofactor evidence="1">
        <name>Cu cation</name>
        <dbReference type="ChEBI" id="CHEBI:23378"/>
    </cofactor>
</comment>
<dbReference type="EC" id="1.16.3.1" evidence="4"/>
<evidence type="ECO:0000256" key="2">
    <source>
        <dbReference type="ARBA" id="ARBA00004167"/>
    </source>
</evidence>
<protein>
    <recommendedName>
        <fullName evidence="4">ferroxidase</fullName>
        <ecNumber evidence="4">1.16.3.1</ecNumber>
    </recommendedName>
</protein>
<evidence type="ECO:0000313" key="19">
    <source>
        <dbReference type="Proteomes" id="UP000245341"/>
    </source>
</evidence>
<dbReference type="OrthoDB" id="2121828at2759"/>
<keyword evidence="11" id="KW-0560">Oxidoreductase</keyword>
<evidence type="ECO:0000256" key="3">
    <source>
        <dbReference type="ARBA" id="ARBA00010609"/>
    </source>
</evidence>
<organism evidence="19 20">
    <name type="scientific">Leptonychotes weddellii</name>
    <name type="common">Weddell seal</name>
    <name type="synonym">Otaria weddellii</name>
    <dbReference type="NCBI Taxonomy" id="9713"/>
    <lineage>
        <taxon>Eukaryota</taxon>
        <taxon>Metazoa</taxon>
        <taxon>Chordata</taxon>
        <taxon>Craniata</taxon>
        <taxon>Vertebrata</taxon>
        <taxon>Euteleostomi</taxon>
        <taxon>Mammalia</taxon>
        <taxon>Eutheria</taxon>
        <taxon>Laurasiatheria</taxon>
        <taxon>Carnivora</taxon>
        <taxon>Caniformia</taxon>
        <taxon>Pinnipedia</taxon>
        <taxon>Phocidae</taxon>
        <taxon>Monachinae</taxon>
        <taxon>Lobodontini</taxon>
        <taxon>Leptonychotes</taxon>
    </lineage>
</organism>
<sequence>MPRKQQADCIVLFTFLGLSGLVGSVTRTYHIGIVEEYWNYVPQGKNVVSGGSFSEDNFIEVDAGMLGQYNVGNCKGDIPHPKKKGQQRHYFIAAEKVLWDYAPRGYNKFSGLPLNASGSDSELYFTQGDNRIGGKYWKAQYMEYVDATFTRRKRLSEAEAHLGILGPVIRAEVGDTLLVTFANKADKVYSILPHGVIYDKASDAAPNIDGFLKPGAHVKPGETFTYKWTVPESVSPTAGDPPCLTYLYFSAVEPIQDTSAGLVGPLLVCKKGALNADGTQKGIDKEFYLLFTVFDENLSRYLDENIQRFTWHPFSIDKEDKDFVKSNQMHAINGFMYGNQPGLSMCKKDRVAWHMIGMGTDTDMHGVYFQGNTIHLRGTHRDTLALFPHTSTTVFMQPDHAGEINTYRWNVPKRSGPGPNDPNCIPWVYYSTVNFVKDTYSGLMGPLIICREGLLNEKGRRSDVDYEFVLLFLVFNENESWYLDDNIKKYLNKDPRHFRHTDDFEESNKMHAINGKIFGNLHGLIMNEDTMTNWYLLGMGSEVDIHTIHYHAESFLFKIDKSYREDVYDLFPGTFQTIELFADHPGTWLLHCHVSDHIHAGMETTYTVLRNIDNRIPYSTKSPSGGASCPATVPSNEEPGKEQLYFFGKNLGPRGAKAALVILFIIGLLLLISTVILSIRLQSARKQVAYREVQSCTLPTDAL</sequence>
<evidence type="ECO:0000256" key="11">
    <source>
        <dbReference type="ARBA" id="ARBA00023002"/>
    </source>
</evidence>
<name>A0A2U3YCJ2_LEPWE</name>
<feature type="domain" description="Plastocyanin-like" evidence="18">
    <location>
        <begin position="164"/>
        <end position="270"/>
    </location>
</feature>
<dbReference type="GO" id="GO:0005507">
    <property type="term" value="F:copper ion binding"/>
    <property type="evidence" value="ECO:0007669"/>
    <property type="project" value="InterPro"/>
</dbReference>
<dbReference type="FunFam" id="2.60.40.420:FF:000002">
    <property type="entry name" value="Hephaestin like 1"/>
    <property type="match status" value="1"/>
</dbReference>
<dbReference type="Proteomes" id="UP000245341">
    <property type="component" value="Unplaced"/>
</dbReference>
<evidence type="ECO:0000256" key="4">
    <source>
        <dbReference type="ARBA" id="ARBA00013107"/>
    </source>
</evidence>
<evidence type="ECO:0000256" key="7">
    <source>
        <dbReference type="ARBA" id="ARBA00022723"/>
    </source>
</evidence>
<keyword evidence="10 16" id="KW-1133">Transmembrane helix</keyword>
<dbReference type="RefSeq" id="XP_006741431.1">
    <property type="nucleotide sequence ID" value="XM_006741368.2"/>
</dbReference>
<evidence type="ECO:0000256" key="6">
    <source>
        <dbReference type="ARBA" id="ARBA00022692"/>
    </source>
</evidence>
<evidence type="ECO:0000256" key="15">
    <source>
        <dbReference type="ARBA" id="ARBA00023180"/>
    </source>
</evidence>
<dbReference type="STRING" id="9713.A0A2U3YCJ2"/>
<keyword evidence="5" id="KW-0813">Transport</keyword>
<evidence type="ECO:0000256" key="10">
    <source>
        <dbReference type="ARBA" id="ARBA00022989"/>
    </source>
</evidence>
<proteinExistence type="inferred from homology"/>
<comment type="subcellular location">
    <subcellularLocation>
        <location evidence="2">Membrane</location>
        <topology evidence="2">Single-pass membrane protein</topology>
    </subcellularLocation>
</comment>
<evidence type="ECO:0000256" key="12">
    <source>
        <dbReference type="ARBA" id="ARBA00023065"/>
    </source>
</evidence>
<evidence type="ECO:0000259" key="18">
    <source>
        <dbReference type="Pfam" id="PF07732"/>
    </source>
</evidence>
<gene>
    <name evidence="20" type="primary">HEPHL1</name>
</gene>
<dbReference type="InterPro" id="IPR008972">
    <property type="entry name" value="Cupredoxin"/>
</dbReference>
<keyword evidence="8" id="KW-0732">Signal</keyword>
<dbReference type="GO" id="GO:0004322">
    <property type="term" value="F:ferroxidase activity"/>
    <property type="evidence" value="ECO:0007669"/>
    <property type="project" value="UniProtKB-EC"/>
</dbReference>
<reference evidence="20" key="1">
    <citation type="submission" date="2025-08" db="UniProtKB">
        <authorList>
            <consortium name="RefSeq"/>
        </authorList>
    </citation>
    <scope>IDENTIFICATION</scope>
    <source>
        <tissue evidence="20">Liver</tissue>
    </source>
</reference>
<dbReference type="GO" id="GO:0006826">
    <property type="term" value="P:iron ion transport"/>
    <property type="evidence" value="ECO:0007669"/>
    <property type="project" value="TreeGrafter"/>
</dbReference>
<dbReference type="CTD" id="341208"/>
<dbReference type="InterPro" id="IPR011707">
    <property type="entry name" value="Cu-oxidase-like_N"/>
</dbReference>
<keyword evidence="14" id="KW-1015">Disulfide bond</keyword>
<dbReference type="PROSITE" id="PS00080">
    <property type="entry name" value="MULTICOPPER_OXIDASE2"/>
    <property type="match status" value="1"/>
</dbReference>
<keyword evidence="7" id="KW-0479">Metal-binding</keyword>
<evidence type="ECO:0000256" key="5">
    <source>
        <dbReference type="ARBA" id="ARBA00022448"/>
    </source>
</evidence>
<dbReference type="Pfam" id="PF07732">
    <property type="entry name" value="Cu-oxidase_3"/>
    <property type="match status" value="1"/>
</dbReference>
<dbReference type="InterPro" id="IPR045087">
    <property type="entry name" value="Cu-oxidase_fam"/>
</dbReference>
<evidence type="ECO:0000256" key="13">
    <source>
        <dbReference type="ARBA" id="ARBA00023136"/>
    </source>
</evidence>
<keyword evidence="12" id="KW-0406">Ion transport</keyword>
<evidence type="ECO:0000256" key="1">
    <source>
        <dbReference type="ARBA" id="ARBA00001935"/>
    </source>
</evidence>
<evidence type="ECO:0000313" key="20">
    <source>
        <dbReference type="RefSeq" id="XP_006741431.1"/>
    </source>
</evidence>
<dbReference type="GeneID" id="102733491"/>
<dbReference type="Gene3D" id="2.60.40.420">
    <property type="entry name" value="Cupredoxins - blue copper proteins"/>
    <property type="match status" value="2"/>
</dbReference>
<dbReference type="PANTHER" id="PTHR11709:SF504">
    <property type="entry name" value="PLASTOCYANIN-LIKE DOMAIN-CONTAINING PROTEIN"/>
    <property type="match status" value="1"/>
</dbReference>
<feature type="domain" description="Plastocyanin-like" evidence="17">
    <location>
        <begin position="495"/>
        <end position="608"/>
    </location>
</feature>
<dbReference type="Pfam" id="PF07731">
    <property type="entry name" value="Cu-oxidase_2"/>
    <property type="match status" value="1"/>
</dbReference>
<keyword evidence="9" id="KW-0677">Repeat</keyword>
<keyword evidence="6 16" id="KW-0812">Transmembrane</keyword>
<dbReference type="InterPro" id="IPR011706">
    <property type="entry name" value="Cu-oxidase_C"/>
</dbReference>
<keyword evidence="19" id="KW-1185">Reference proteome</keyword>
<comment type="similarity">
    <text evidence="3">Belongs to the multicopper oxidase family.</text>
</comment>
<dbReference type="PROSITE" id="PS00079">
    <property type="entry name" value="MULTICOPPER_OXIDASE1"/>
    <property type="match status" value="1"/>
</dbReference>
<dbReference type="InterPro" id="IPR033138">
    <property type="entry name" value="Cu_oxidase_CS"/>
</dbReference>
<keyword evidence="13 16" id="KW-0472">Membrane</keyword>
<accession>A0A2U3YCJ2</accession>
<evidence type="ECO:0000256" key="9">
    <source>
        <dbReference type="ARBA" id="ARBA00022737"/>
    </source>
</evidence>
<dbReference type="PANTHER" id="PTHR11709">
    <property type="entry name" value="MULTI-COPPER OXIDASE"/>
    <property type="match status" value="1"/>
</dbReference>
<dbReference type="GO" id="GO:0005886">
    <property type="term" value="C:plasma membrane"/>
    <property type="evidence" value="ECO:0007669"/>
    <property type="project" value="TreeGrafter"/>
</dbReference>